<dbReference type="InterPro" id="IPR037138">
    <property type="entry name" value="His_deacetylse_dom_sf"/>
</dbReference>
<dbReference type="Proteomes" id="UP000011721">
    <property type="component" value="Chromosome"/>
</dbReference>
<evidence type="ECO:0000259" key="6">
    <source>
        <dbReference type="PROSITE" id="PS51186"/>
    </source>
</evidence>
<dbReference type="InterPro" id="IPR016181">
    <property type="entry name" value="Acyl_CoA_acyltransferase"/>
</dbReference>
<sequence length="752" mass="84849">MLRVRRIYDDALPVNKEELRQVKEILRSRFSVTDEKEIESIGEKLRNPFKQRFRTILFVAESVKERVDGFAILLHEPLLSFTYLDWIAITAKRASSGIGSVLYERVRQESAALKVKGLFFECLPDSETFCSEPEILQENSARLRFYEQYGARPIVNTAYETPINPDDSCAPFLVYDGLENKKPPSKTFVRKAVRAVLERKYSDICSPEYVDTVVSSFNDDPVQLRPFLYVKPEVASNTVESRSTEQIAVVVNDRHDIHHINDKGYVESPVRVRSILKELDKSGLFVQIKPRHYANHHLHPVHTSDLVGYLKNACADMPEGKSLYPYIFPIRNKMRPPKEKSVLAGYYCIDTFTPINRNAYPAARRAVDCALTAADEVLNGRRIAYALVRPPGHHAESGAFGGFCYFNNSAVAAHYLSGYGRTVVLDIDYHHGNGTQEIFYRRDDVLTISIHGHPSFAYPYFSGFEEEKGEGEGEGFNLNIPLPESVDGVKYRRALQKVLERVEAFNPAFLVVALGLDPAKGDPTGTWSLLAKDFQENGKMIGALGLPTIVIQEGGYKTRTLGINAMRFFKGLSLAIQRWADSRHPVKSKIQGIAYRYEVEEADLERVAKLASRTGFFSAEEVDVAVELVQERLEKGDASGYNFIIAEHYGRLVSYTCYGAIPCTQSGHDLYWIVVHPDYQGRGVGKSILKETEHAIRSGGGERIYADTSQRLQYASTRAFYENNGYLQVSLLPDFYGPDDGKVVYCKNLLKQ</sequence>
<accession>M1PJL6</accession>
<dbReference type="GO" id="GO:0016747">
    <property type="term" value="F:acyltransferase activity, transferring groups other than amino-acyl groups"/>
    <property type="evidence" value="ECO:0007669"/>
    <property type="project" value="InterPro"/>
</dbReference>
<dbReference type="GO" id="GO:0004407">
    <property type="term" value="F:histone deacetylase activity"/>
    <property type="evidence" value="ECO:0007669"/>
    <property type="project" value="TreeGrafter"/>
</dbReference>
<dbReference type="CDD" id="cd04301">
    <property type="entry name" value="NAT_SF"/>
    <property type="match status" value="1"/>
</dbReference>
<dbReference type="PRINTS" id="PR01270">
    <property type="entry name" value="HDASUPER"/>
</dbReference>
<dbReference type="KEGG" id="dsf:UWK_00109"/>
<organism evidence="7 8">
    <name type="scientific">Desulfocapsa sulfexigens (strain DSM 10523 / SB164P1)</name>
    <dbReference type="NCBI Taxonomy" id="1167006"/>
    <lineage>
        <taxon>Bacteria</taxon>
        <taxon>Pseudomonadati</taxon>
        <taxon>Thermodesulfobacteriota</taxon>
        <taxon>Desulfobulbia</taxon>
        <taxon>Desulfobulbales</taxon>
        <taxon>Desulfocapsaceae</taxon>
        <taxon>Desulfocapsa</taxon>
    </lineage>
</organism>
<dbReference type="CDD" id="cd10001">
    <property type="entry name" value="HDAC_classII_APAH"/>
    <property type="match status" value="1"/>
</dbReference>
<dbReference type="HOGENOM" id="CLU_021571_0_0_7"/>
<dbReference type="eggNOG" id="COG0456">
    <property type="taxonomic scope" value="Bacteria"/>
</dbReference>
<dbReference type="Pfam" id="PF13508">
    <property type="entry name" value="Acetyltransf_7"/>
    <property type="match status" value="1"/>
</dbReference>
<proteinExistence type="inferred from homology"/>
<dbReference type="GO" id="GO:0016787">
    <property type="term" value="F:hydrolase activity"/>
    <property type="evidence" value="ECO:0007669"/>
    <property type="project" value="UniProtKB-KW"/>
</dbReference>
<dbReference type="PANTHER" id="PTHR10625">
    <property type="entry name" value="HISTONE DEACETYLASE HDAC1-RELATED"/>
    <property type="match status" value="1"/>
</dbReference>
<gene>
    <name evidence="7" type="ordered locus">UWK_00109</name>
</gene>
<dbReference type="PROSITE" id="PS51186">
    <property type="entry name" value="GNAT"/>
    <property type="match status" value="2"/>
</dbReference>
<dbReference type="AlphaFoldDB" id="M1PJL6"/>
<dbReference type="EMBL" id="CP003985">
    <property type="protein sequence ID" value="AGF76696.1"/>
    <property type="molecule type" value="Genomic_DNA"/>
</dbReference>
<evidence type="ECO:0000313" key="7">
    <source>
        <dbReference type="EMBL" id="AGF76696.1"/>
    </source>
</evidence>
<dbReference type="RefSeq" id="WP_015402395.1">
    <property type="nucleotide sequence ID" value="NC_020304.1"/>
</dbReference>
<keyword evidence="4" id="KW-0378">Hydrolase</keyword>
<dbReference type="STRING" id="1167006.UWK_00109"/>
<dbReference type="SUPFAM" id="SSF55729">
    <property type="entry name" value="Acyl-CoA N-acyltransferases (Nat)"/>
    <property type="match status" value="2"/>
</dbReference>
<dbReference type="OrthoDB" id="9808367at2"/>
<protein>
    <submittedName>
        <fullName evidence="7">Deacetylase, histone deacetylase/acetoin utilization protein</fullName>
    </submittedName>
</protein>
<dbReference type="PATRIC" id="fig|1167006.5.peg.121"/>
<dbReference type="GO" id="GO:0040029">
    <property type="term" value="P:epigenetic regulation of gene expression"/>
    <property type="evidence" value="ECO:0007669"/>
    <property type="project" value="TreeGrafter"/>
</dbReference>
<keyword evidence="3" id="KW-0479">Metal-binding</keyword>
<dbReference type="Gene3D" id="3.40.800.20">
    <property type="entry name" value="Histone deacetylase domain"/>
    <property type="match status" value="1"/>
</dbReference>
<evidence type="ECO:0000313" key="8">
    <source>
        <dbReference type="Proteomes" id="UP000011721"/>
    </source>
</evidence>
<dbReference type="InterPro" id="IPR000286">
    <property type="entry name" value="HDACs"/>
</dbReference>
<dbReference type="InterPro" id="IPR000182">
    <property type="entry name" value="GNAT_dom"/>
</dbReference>
<evidence type="ECO:0000256" key="5">
    <source>
        <dbReference type="ARBA" id="ARBA00022833"/>
    </source>
</evidence>
<comment type="similarity">
    <text evidence="2">Belongs to the histone deacetylase family.</text>
</comment>
<evidence type="ECO:0000256" key="1">
    <source>
        <dbReference type="ARBA" id="ARBA00001947"/>
    </source>
</evidence>
<dbReference type="PANTHER" id="PTHR10625:SF17">
    <property type="entry name" value="HISTONE DEACETYLASE 8"/>
    <property type="match status" value="1"/>
</dbReference>
<dbReference type="InterPro" id="IPR023696">
    <property type="entry name" value="Ureohydrolase_dom_sf"/>
</dbReference>
<dbReference type="Pfam" id="PF00850">
    <property type="entry name" value="Hist_deacetyl"/>
    <property type="match status" value="1"/>
</dbReference>
<name>M1PJL6_DESSD</name>
<evidence type="ECO:0000256" key="4">
    <source>
        <dbReference type="ARBA" id="ARBA00022801"/>
    </source>
</evidence>
<dbReference type="GO" id="GO:0046872">
    <property type="term" value="F:metal ion binding"/>
    <property type="evidence" value="ECO:0007669"/>
    <property type="project" value="UniProtKB-KW"/>
</dbReference>
<feature type="domain" description="N-acetyltransferase" evidence="6">
    <location>
        <begin position="593"/>
        <end position="750"/>
    </location>
</feature>
<dbReference type="SUPFAM" id="SSF52768">
    <property type="entry name" value="Arginase/deacetylase"/>
    <property type="match status" value="1"/>
</dbReference>
<dbReference type="eggNOG" id="COG0123">
    <property type="taxonomic scope" value="Bacteria"/>
</dbReference>
<keyword evidence="8" id="KW-1185">Reference proteome</keyword>
<dbReference type="InterPro" id="IPR023801">
    <property type="entry name" value="His_deacetylse_dom"/>
</dbReference>
<comment type="cofactor">
    <cofactor evidence="1">
        <name>Zn(2+)</name>
        <dbReference type="ChEBI" id="CHEBI:29105"/>
    </cofactor>
</comment>
<evidence type="ECO:0000256" key="3">
    <source>
        <dbReference type="ARBA" id="ARBA00022723"/>
    </source>
</evidence>
<keyword evidence="5" id="KW-0862">Zinc</keyword>
<reference evidence="8" key="1">
    <citation type="journal article" date="2013" name="Stand. Genomic Sci.">
        <title>Complete genome sequence of Desulfocapsa sulfexigens, a marine deltaproteobacterium specialized in disproportionating inorganic sulfur compounds.</title>
        <authorList>
            <person name="Finster K.W."/>
            <person name="Kjeldsen K.U."/>
            <person name="Kube M."/>
            <person name="Reinhardt R."/>
            <person name="Mussmann M."/>
            <person name="Amann R."/>
            <person name="Schreiber L."/>
        </authorList>
    </citation>
    <scope>NUCLEOTIDE SEQUENCE [LARGE SCALE GENOMIC DNA]</scope>
    <source>
        <strain evidence="8">DSM 10523 / SB164P1</strain>
    </source>
</reference>
<evidence type="ECO:0000256" key="2">
    <source>
        <dbReference type="ARBA" id="ARBA00005947"/>
    </source>
</evidence>
<dbReference type="Gene3D" id="3.40.630.30">
    <property type="match status" value="2"/>
</dbReference>
<feature type="domain" description="N-acetyltransferase" evidence="6">
    <location>
        <begin position="9"/>
        <end position="185"/>
    </location>
</feature>